<dbReference type="Proteomes" id="UP000588068">
    <property type="component" value="Unassembled WGS sequence"/>
</dbReference>
<evidence type="ECO:0000256" key="10">
    <source>
        <dbReference type="RuleBase" id="RU362068"/>
    </source>
</evidence>
<keyword evidence="6 10" id="KW-0521">NADP</keyword>
<organism evidence="13 14">
    <name type="scientific">Povalibacter uvarum</name>
    <dbReference type="NCBI Taxonomy" id="732238"/>
    <lineage>
        <taxon>Bacteria</taxon>
        <taxon>Pseudomonadati</taxon>
        <taxon>Pseudomonadota</taxon>
        <taxon>Gammaproteobacteria</taxon>
        <taxon>Steroidobacterales</taxon>
        <taxon>Steroidobacteraceae</taxon>
        <taxon>Povalibacter</taxon>
    </lineage>
</organism>
<dbReference type="InterPro" id="IPR013332">
    <property type="entry name" value="KPR_N"/>
</dbReference>
<evidence type="ECO:0000259" key="11">
    <source>
        <dbReference type="Pfam" id="PF02558"/>
    </source>
</evidence>
<evidence type="ECO:0000313" key="14">
    <source>
        <dbReference type="Proteomes" id="UP000588068"/>
    </source>
</evidence>
<accession>A0A841HT66</accession>
<comment type="similarity">
    <text evidence="2 10">Belongs to the ketopantoate reductase family.</text>
</comment>
<dbReference type="GO" id="GO:0008677">
    <property type="term" value="F:2-dehydropantoate 2-reductase activity"/>
    <property type="evidence" value="ECO:0007669"/>
    <property type="project" value="UniProtKB-EC"/>
</dbReference>
<sequence length="338" mass="36509">MQFKYAHDMTSSVENSPKFAILGAGALGSILGAHLVRAGHSVVMLVRERRAQQIREGGLRVKGLVDFQVEVPVLTDASQLRKADVLVVAMKTTGTAAALQPLRNARIGAAFSVQNGVFKDDELVDAFGRDRVLGSLANTSGELLANGDALFTRNVDLQVGELNGGLSPRAKEITSTIDAAGVRSTAVPDIVSLEWSKFAVWASYMPLSVATRSATWKYLLDPDIAIIVARVVREIGAMARAQSIALSDDSMLPVKSMCEETEDQAVRRVLQAGETFRTKAPEHRMSSLQDFNAGRPLELEDTIGRAVRKAAELGVAIPVAESLYRLVRGIEKIAEKKE</sequence>
<evidence type="ECO:0000256" key="7">
    <source>
        <dbReference type="ARBA" id="ARBA00023002"/>
    </source>
</evidence>
<evidence type="ECO:0000256" key="1">
    <source>
        <dbReference type="ARBA" id="ARBA00004994"/>
    </source>
</evidence>
<gene>
    <name evidence="13" type="ORF">HNQ60_004967</name>
</gene>
<proteinExistence type="inferred from homology"/>
<dbReference type="Gene3D" id="1.10.1040.10">
    <property type="entry name" value="N-(1-d-carboxylethyl)-l-norvaline Dehydrogenase, domain 2"/>
    <property type="match status" value="1"/>
</dbReference>
<evidence type="ECO:0000256" key="4">
    <source>
        <dbReference type="ARBA" id="ARBA00019465"/>
    </source>
</evidence>
<feature type="domain" description="Ketopantoate reductase C-terminal" evidence="12">
    <location>
        <begin position="190"/>
        <end position="331"/>
    </location>
</feature>
<comment type="function">
    <text evidence="10">Catalyzes the NADPH-dependent reduction of ketopantoate into pantoic acid.</text>
</comment>
<evidence type="ECO:0000313" key="13">
    <source>
        <dbReference type="EMBL" id="MBB6096076.1"/>
    </source>
</evidence>
<evidence type="ECO:0000256" key="5">
    <source>
        <dbReference type="ARBA" id="ARBA00022655"/>
    </source>
</evidence>
<evidence type="ECO:0000256" key="6">
    <source>
        <dbReference type="ARBA" id="ARBA00022857"/>
    </source>
</evidence>
<comment type="caution">
    <text evidence="13">The sequence shown here is derived from an EMBL/GenBank/DDBJ whole genome shotgun (WGS) entry which is preliminary data.</text>
</comment>
<keyword evidence="5 10" id="KW-0566">Pantothenate biosynthesis</keyword>
<dbReference type="Pfam" id="PF08546">
    <property type="entry name" value="ApbA_C"/>
    <property type="match status" value="1"/>
</dbReference>
<feature type="domain" description="Ketopantoate reductase N-terminal" evidence="11">
    <location>
        <begin position="20"/>
        <end position="163"/>
    </location>
</feature>
<dbReference type="NCBIfam" id="TIGR00745">
    <property type="entry name" value="apbA_panE"/>
    <property type="match status" value="1"/>
</dbReference>
<dbReference type="SUPFAM" id="SSF51735">
    <property type="entry name" value="NAD(P)-binding Rossmann-fold domains"/>
    <property type="match status" value="1"/>
</dbReference>
<evidence type="ECO:0000256" key="3">
    <source>
        <dbReference type="ARBA" id="ARBA00013014"/>
    </source>
</evidence>
<dbReference type="InterPro" id="IPR051402">
    <property type="entry name" value="KPR-Related"/>
</dbReference>
<dbReference type="GO" id="GO:0015940">
    <property type="term" value="P:pantothenate biosynthetic process"/>
    <property type="evidence" value="ECO:0007669"/>
    <property type="project" value="UniProtKB-UniPathway"/>
</dbReference>
<keyword evidence="14" id="KW-1185">Reference proteome</keyword>
<evidence type="ECO:0000256" key="2">
    <source>
        <dbReference type="ARBA" id="ARBA00007870"/>
    </source>
</evidence>
<protein>
    <recommendedName>
        <fullName evidence="4 10">2-dehydropantoate 2-reductase</fullName>
        <ecNumber evidence="3 10">1.1.1.169</ecNumber>
    </recommendedName>
    <alternativeName>
        <fullName evidence="8 10">Ketopantoate reductase</fullName>
    </alternativeName>
</protein>
<dbReference type="Pfam" id="PF02558">
    <property type="entry name" value="ApbA"/>
    <property type="match status" value="1"/>
</dbReference>
<dbReference type="SUPFAM" id="SSF48179">
    <property type="entry name" value="6-phosphogluconate dehydrogenase C-terminal domain-like"/>
    <property type="match status" value="1"/>
</dbReference>
<name>A0A841HT66_9GAMM</name>
<dbReference type="InterPro" id="IPR008927">
    <property type="entry name" value="6-PGluconate_DH-like_C_sf"/>
</dbReference>
<dbReference type="InterPro" id="IPR013752">
    <property type="entry name" value="KPA_reductase"/>
</dbReference>
<comment type="catalytic activity">
    <reaction evidence="9 10">
        <text>(R)-pantoate + NADP(+) = 2-dehydropantoate + NADPH + H(+)</text>
        <dbReference type="Rhea" id="RHEA:16233"/>
        <dbReference type="ChEBI" id="CHEBI:11561"/>
        <dbReference type="ChEBI" id="CHEBI:15378"/>
        <dbReference type="ChEBI" id="CHEBI:15980"/>
        <dbReference type="ChEBI" id="CHEBI:57783"/>
        <dbReference type="ChEBI" id="CHEBI:58349"/>
        <dbReference type="EC" id="1.1.1.169"/>
    </reaction>
</comment>
<dbReference type="UniPathway" id="UPA00028">
    <property type="reaction ID" value="UER00004"/>
</dbReference>
<dbReference type="EMBL" id="JACHHZ010000006">
    <property type="protein sequence ID" value="MBB6096076.1"/>
    <property type="molecule type" value="Genomic_DNA"/>
</dbReference>
<dbReference type="AlphaFoldDB" id="A0A841HT66"/>
<evidence type="ECO:0000256" key="8">
    <source>
        <dbReference type="ARBA" id="ARBA00032024"/>
    </source>
</evidence>
<dbReference type="Gene3D" id="3.40.50.720">
    <property type="entry name" value="NAD(P)-binding Rossmann-like Domain"/>
    <property type="match status" value="1"/>
</dbReference>
<dbReference type="PANTHER" id="PTHR21708:SF26">
    <property type="entry name" value="2-DEHYDROPANTOATE 2-REDUCTASE"/>
    <property type="match status" value="1"/>
</dbReference>
<keyword evidence="7 10" id="KW-0560">Oxidoreductase</keyword>
<dbReference type="PANTHER" id="PTHR21708">
    <property type="entry name" value="PROBABLE 2-DEHYDROPANTOATE 2-REDUCTASE"/>
    <property type="match status" value="1"/>
</dbReference>
<dbReference type="EC" id="1.1.1.169" evidence="3 10"/>
<dbReference type="InterPro" id="IPR013328">
    <property type="entry name" value="6PGD_dom2"/>
</dbReference>
<dbReference type="GO" id="GO:0005737">
    <property type="term" value="C:cytoplasm"/>
    <property type="evidence" value="ECO:0007669"/>
    <property type="project" value="TreeGrafter"/>
</dbReference>
<dbReference type="InterPro" id="IPR036291">
    <property type="entry name" value="NAD(P)-bd_dom_sf"/>
</dbReference>
<comment type="pathway">
    <text evidence="1 10">Cofactor biosynthesis; (R)-pantothenate biosynthesis; (R)-pantoate from 3-methyl-2-oxobutanoate: step 2/2.</text>
</comment>
<evidence type="ECO:0000256" key="9">
    <source>
        <dbReference type="ARBA" id="ARBA00048793"/>
    </source>
</evidence>
<evidence type="ECO:0000259" key="12">
    <source>
        <dbReference type="Pfam" id="PF08546"/>
    </source>
</evidence>
<dbReference type="InterPro" id="IPR003710">
    <property type="entry name" value="ApbA"/>
</dbReference>
<reference evidence="13 14" key="1">
    <citation type="submission" date="2020-08" db="EMBL/GenBank/DDBJ databases">
        <title>Genomic Encyclopedia of Type Strains, Phase IV (KMG-IV): sequencing the most valuable type-strain genomes for metagenomic binning, comparative biology and taxonomic classification.</title>
        <authorList>
            <person name="Goeker M."/>
        </authorList>
    </citation>
    <scope>NUCLEOTIDE SEQUENCE [LARGE SCALE GENOMIC DNA]</scope>
    <source>
        <strain evidence="13 14">DSM 26723</strain>
    </source>
</reference>